<dbReference type="PATRIC" id="fig|1195236.3.peg.2144"/>
<keyword evidence="1" id="KW-0472">Membrane</keyword>
<comment type="caution">
    <text evidence="2">The sequence shown here is derived from an EMBL/GenBank/DDBJ whole genome shotgun (WGS) entry which is preliminary data.</text>
</comment>
<name>S0FPG4_RUMCE</name>
<dbReference type="RefSeq" id="WP_004625243.1">
    <property type="nucleotide sequence ID" value="NZ_AORV01000028.1"/>
</dbReference>
<protein>
    <recommendedName>
        <fullName evidence="4">ABC-2 family transporter protein</fullName>
    </recommendedName>
</protein>
<sequence length="322" mass="37245">MKEFVLIRLLDKTAGALKKNDIDYLQLRMILKIKLTLDSRNVPTVLSGTRNIENRNIPLLSMFMYGFMGLMISIFVWVPFSTFYKMNIILGMIIFMILATMISDFSTVLLDVKDKNILMPRPVKEKTLKLAKTIHVFYYLVRITLALSGPTIVMCYFKYGMLFSLVFLLEIILISGLVMFLTSILYFLILRLFDGEKLKDIINYFQITLTVFITIAYQFIGRMFDVSETSVHFAPKWWNYLIPTTWFAAPLNMLAEKDFAGFYMYSAALAVIIPVISFGVYLKYIVPYFERNLQKLNNNSGKNQKKGKELRTAKTCFCCGLP</sequence>
<dbReference type="EMBL" id="AORV01000028">
    <property type="protein sequence ID" value="EMS72251.1"/>
    <property type="molecule type" value="Genomic_DNA"/>
</dbReference>
<dbReference type="eggNOG" id="ENOG502Z7WB">
    <property type="taxonomic scope" value="Bacteria"/>
</dbReference>
<feature type="transmembrane region" description="Helical" evidence="1">
    <location>
        <begin position="136"/>
        <end position="159"/>
    </location>
</feature>
<evidence type="ECO:0000313" key="3">
    <source>
        <dbReference type="Proteomes" id="UP000014155"/>
    </source>
</evidence>
<feature type="transmembrane region" description="Helical" evidence="1">
    <location>
        <begin position="165"/>
        <end position="189"/>
    </location>
</feature>
<evidence type="ECO:0000256" key="1">
    <source>
        <dbReference type="SAM" id="Phobius"/>
    </source>
</evidence>
<evidence type="ECO:0000313" key="2">
    <source>
        <dbReference type="EMBL" id="EMS72251.1"/>
    </source>
</evidence>
<proteinExistence type="predicted"/>
<reference evidence="2 3" key="1">
    <citation type="journal article" date="2013" name="Genome Announc.">
        <title>Draft Genome Sequence of the Cellulolytic, Mesophilic, Anaerobic Bacterium Clostridium termitidis Strain CT1112 (DSM 5398).</title>
        <authorList>
            <person name="Lal S."/>
            <person name="Ramachandran U."/>
            <person name="Zhang X."/>
            <person name="Munir R."/>
            <person name="Sparling R."/>
            <person name="Levin D.B."/>
        </authorList>
    </citation>
    <scope>NUCLEOTIDE SEQUENCE [LARGE SCALE GENOMIC DNA]</scope>
    <source>
        <strain evidence="2 3">CT1112</strain>
    </source>
</reference>
<keyword evidence="1" id="KW-0812">Transmembrane</keyword>
<accession>S0FPG4</accession>
<feature type="transmembrane region" description="Helical" evidence="1">
    <location>
        <begin position="86"/>
        <end position="110"/>
    </location>
</feature>
<evidence type="ECO:0008006" key="4">
    <source>
        <dbReference type="Google" id="ProtNLM"/>
    </source>
</evidence>
<keyword evidence="1" id="KW-1133">Transmembrane helix</keyword>
<dbReference type="AlphaFoldDB" id="S0FPG4"/>
<feature type="transmembrane region" description="Helical" evidence="1">
    <location>
        <begin position="262"/>
        <end position="286"/>
    </location>
</feature>
<feature type="transmembrane region" description="Helical" evidence="1">
    <location>
        <begin position="59"/>
        <end position="80"/>
    </location>
</feature>
<dbReference type="Proteomes" id="UP000014155">
    <property type="component" value="Unassembled WGS sequence"/>
</dbReference>
<organism evidence="2 3">
    <name type="scientific">Ruminiclostridium cellobioparum subsp. termitidis CT1112</name>
    <dbReference type="NCBI Taxonomy" id="1195236"/>
    <lineage>
        <taxon>Bacteria</taxon>
        <taxon>Bacillati</taxon>
        <taxon>Bacillota</taxon>
        <taxon>Clostridia</taxon>
        <taxon>Eubacteriales</taxon>
        <taxon>Oscillospiraceae</taxon>
        <taxon>Ruminiclostridium</taxon>
    </lineage>
</organism>
<keyword evidence="3" id="KW-1185">Reference proteome</keyword>
<dbReference type="STRING" id="1195236.CTER_1820"/>
<feature type="transmembrane region" description="Helical" evidence="1">
    <location>
        <begin position="201"/>
        <end position="220"/>
    </location>
</feature>
<gene>
    <name evidence="2" type="ORF">CTER_1820</name>
</gene>